<evidence type="ECO:0000313" key="1">
    <source>
        <dbReference type="EMBL" id="WRO22447.1"/>
    </source>
</evidence>
<organism evidence="1 2">
    <name type="scientific">Metallumcola ferriviriculae</name>
    <dbReference type="NCBI Taxonomy" id="3039180"/>
    <lineage>
        <taxon>Bacteria</taxon>
        <taxon>Bacillati</taxon>
        <taxon>Bacillota</taxon>
        <taxon>Clostridia</taxon>
        <taxon>Neomoorellales</taxon>
        <taxon>Desulfitibacteraceae</taxon>
        <taxon>Metallumcola</taxon>
    </lineage>
</organism>
<sequence>MAEKLIPFATKTLPADDKLFQMVDFLNKSLKEDNVMFGLTKDTEAGTMTISIYRV</sequence>
<dbReference type="AlphaFoldDB" id="A0AAU0UQH1"/>
<evidence type="ECO:0000313" key="2">
    <source>
        <dbReference type="Proteomes" id="UP001329915"/>
    </source>
</evidence>
<protein>
    <submittedName>
        <fullName evidence="1">YpmA family protein</fullName>
    </submittedName>
</protein>
<name>A0AAU0UQH1_9FIRM</name>
<dbReference type="Pfam" id="PF14084">
    <property type="entry name" value="DUF4264"/>
    <property type="match status" value="1"/>
</dbReference>
<accession>A0AAU0UQH1</accession>
<dbReference type="InterPro" id="IPR012190">
    <property type="entry name" value="UCP036698"/>
</dbReference>
<dbReference type="RefSeq" id="WP_366921859.1">
    <property type="nucleotide sequence ID" value="NZ_CP121694.1"/>
</dbReference>
<dbReference type="Proteomes" id="UP001329915">
    <property type="component" value="Chromosome"/>
</dbReference>
<dbReference type="EMBL" id="CP121694">
    <property type="protein sequence ID" value="WRO22447.1"/>
    <property type="molecule type" value="Genomic_DNA"/>
</dbReference>
<gene>
    <name evidence="1" type="ORF">MFMK1_002277</name>
</gene>
<dbReference type="KEGG" id="dbc:MFMK1_002277"/>
<reference evidence="1 2" key="1">
    <citation type="submission" date="2023-04" db="EMBL/GenBank/DDBJ databases">
        <authorList>
            <person name="Hsu D."/>
        </authorList>
    </citation>
    <scope>NUCLEOTIDE SEQUENCE [LARGE SCALE GENOMIC DNA]</scope>
    <source>
        <strain evidence="1 2">MK1</strain>
    </source>
</reference>
<proteinExistence type="predicted"/>
<keyword evidence="2" id="KW-1185">Reference proteome</keyword>